<name>A0ABY6P4K3_9NOCA</name>
<dbReference type="Pfam" id="PF05834">
    <property type="entry name" value="Lycopene_cycl"/>
    <property type="match status" value="1"/>
</dbReference>
<dbReference type="SUPFAM" id="SSF51905">
    <property type="entry name" value="FAD/NAD(P)-binding domain"/>
    <property type="match status" value="1"/>
</dbReference>
<organism evidence="1 2">
    <name type="scientific">Rhodococcus antarcticus</name>
    <dbReference type="NCBI Taxonomy" id="2987751"/>
    <lineage>
        <taxon>Bacteria</taxon>
        <taxon>Bacillati</taxon>
        <taxon>Actinomycetota</taxon>
        <taxon>Actinomycetes</taxon>
        <taxon>Mycobacteriales</taxon>
        <taxon>Nocardiaceae</taxon>
        <taxon>Rhodococcus</taxon>
    </lineage>
</organism>
<sequence length="391" mass="41594">MTTWADVVVLGLGPAGRATTASCVRAGLDVLALDPAPHRRWTATYGAWSDELAPGLPAAVRLERPVAWTTRRHELGRAYTVLDTAALQDGLDLAGARVRAGRAVRVQRTDGARRVECADGEVLRARLVLDARGAPVAGRAQQTAHGVVVDAGRAERLLDGAEALFMDWRPADDPRAAPSFLYALPLGGDRVLLEETCLAGRPALGTGELRRRLEVRLARHDVELRGDEPVERVRFALDTPLPRAEWLGGAPTAPRLGAAAPLVHPATGYSVAASLRLAPEIAAAAREDDPARAVQDVLWPAGARVVHGLRRRGLEVLLGLAPEQVPQFFAAFLDLPAHHQRSYLSDRAHPGRTAAAMTALLPHLSGPLRTALLTRAVGVGTRATPRAPGGS</sequence>
<dbReference type="PANTHER" id="PTHR39757">
    <property type="match status" value="1"/>
</dbReference>
<gene>
    <name evidence="1" type="ORF">RHODO2019_07185</name>
</gene>
<dbReference type="PANTHER" id="PTHR39757:SF5">
    <property type="entry name" value="OS02G0190600 PROTEIN"/>
    <property type="match status" value="1"/>
</dbReference>
<evidence type="ECO:0000313" key="2">
    <source>
        <dbReference type="Proteomes" id="UP001164965"/>
    </source>
</evidence>
<dbReference type="EMBL" id="CP110615">
    <property type="protein sequence ID" value="UZJ26186.1"/>
    <property type="molecule type" value="Genomic_DNA"/>
</dbReference>
<evidence type="ECO:0000313" key="1">
    <source>
        <dbReference type="EMBL" id="UZJ26186.1"/>
    </source>
</evidence>
<keyword evidence="2" id="KW-1185">Reference proteome</keyword>
<dbReference type="InterPro" id="IPR036188">
    <property type="entry name" value="FAD/NAD-bd_sf"/>
</dbReference>
<reference evidence="1" key="1">
    <citation type="submission" date="2022-10" db="EMBL/GenBank/DDBJ databases">
        <title>Rhodococcus sp.75.</title>
        <authorList>
            <person name="Sun M."/>
        </authorList>
    </citation>
    <scope>NUCLEOTIDE SEQUENCE</scope>
    <source>
        <strain evidence="1">75</strain>
    </source>
</reference>
<dbReference type="Proteomes" id="UP001164965">
    <property type="component" value="Chromosome"/>
</dbReference>
<dbReference type="Gene3D" id="3.50.50.60">
    <property type="entry name" value="FAD/NAD(P)-binding domain"/>
    <property type="match status" value="1"/>
</dbReference>
<proteinExistence type="predicted"/>
<dbReference type="RefSeq" id="WP_265384290.1">
    <property type="nucleotide sequence ID" value="NZ_CP110615.1"/>
</dbReference>
<accession>A0ABY6P4K3</accession>
<protein>
    <submittedName>
        <fullName evidence="1">Lycopene cyclase family protein</fullName>
    </submittedName>
</protein>